<dbReference type="InParanoid" id="A0A6P7H082"/>
<gene>
    <name evidence="1" type="primary">LOC114348702</name>
</gene>
<dbReference type="RefSeq" id="XP_028155009.1">
    <property type="nucleotide sequence ID" value="XM_028299208.1"/>
</dbReference>
<organism evidence="1">
    <name type="scientific">Diabrotica virgifera virgifera</name>
    <name type="common">western corn rootworm</name>
    <dbReference type="NCBI Taxonomy" id="50390"/>
    <lineage>
        <taxon>Eukaryota</taxon>
        <taxon>Metazoa</taxon>
        <taxon>Ecdysozoa</taxon>
        <taxon>Arthropoda</taxon>
        <taxon>Hexapoda</taxon>
        <taxon>Insecta</taxon>
        <taxon>Pterygota</taxon>
        <taxon>Neoptera</taxon>
        <taxon>Endopterygota</taxon>
        <taxon>Coleoptera</taxon>
        <taxon>Polyphaga</taxon>
        <taxon>Cucujiformia</taxon>
        <taxon>Chrysomeloidea</taxon>
        <taxon>Chrysomelidae</taxon>
        <taxon>Galerucinae</taxon>
        <taxon>Diabroticina</taxon>
        <taxon>Diabroticites</taxon>
        <taxon>Diabrotica</taxon>
    </lineage>
</organism>
<protein>
    <submittedName>
        <fullName evidence="1">Uncharacterized protein LOC114348702</fullName>
    </submittedName>
</protein>
<feature type="non-terminal residue" evidence="1">
    <location>
        <position position="1"/>
    </location>
</feature>
<evidence type="ECO:0000313" key="1">
    <source>
        <dbReference type="RefSeq" id="XP_028155009.1"/>
    </source>
</evidence>
<dbReference type="PANTHER" id="PTHR22930">
    <property type="match status" value="1"/>
</dbReference>
<dbReference type="AlphaFoldDB" id="A0A6P7H082"/>
<proteinExistence type="predicted"/>
<dbReference type="InterPro" id="IPR045249">
    <property type="entry name" value="HARBI1-like"/>
</dbReference>
<name>A0A6P7H082_DIAVI</name>
<sequence length="201" mass="22817">LLATGVSYKTSGHSFRLGFSTVATIVDETSEAIWRRLQPIYVPETTKEIWEKSILGFKNIWQFPNCLGYIDGKHVTIRCPQKSRSNHFSYLKNFSIVLMGIVGPDGFVVDGDIFETSDMGRIFANETMNMETMKPPNRPLAGENEEIPCVLIGDEAFTLSPYLMRPFPYRQARNDNSKERFNTFATNLFLGLSSQTDFGYT</sequence>
<accession>A0A6P7H082</accession>
<reference evidence="1" key="1">
    <citation type="submission" date="2025-08" db="UniProtKB">
        <authorList>
            <consortium name="RefSeq"/>
        </authorList>
    </citation>
    <scope>IDENTIFICATION</scope>
    <source>
        <tissue evidence="1">Whole insect</tissue>
    </source>
</reference>
<dbReference type="PANTHER" id="PTHR22930:SF220">
    <property type="entry name" value="PROTEIN ALP1-LIKE"/>
    <property type="match status" value="1"/>
</dbReference>